<accession>A0ABX7QG01</accession>
<keyword evidence="1" id="KW-0472">Membrane</keyword>
<name>A0ABX7QG01_9FLAO</name>
<gene>
    <name evidence="2" type="ORF">J0383_00480</name>
</gene>
<evidence type="ECO:0000256" key="1">
    <source>
        <dbReference type="SAM" id="Phobius"/>
    </source>
</evidence>
<feature type="transmembrane region" description="Helical" evidence="1">
    <location>
        <begin position="47"/>
        <end position="65"/>
    </location>
</feature>
<proteinExistence type="predicted"/>
<reference evidence="2 3" key="1">
    <citation type="submission" date="2021-03" db="EMBL/GenBank/DDBJ databases">
        <title>Flavobacterium kribbensis sp. nov, an endophytic bacteria, isolated from soybean.</title>
        <authorList>
            <person name="Lee J."/>
            <person name="Seo J."/>
        </authorList>
    </citation>
    <scope>NUCLEOTIDE SEQUENCE [LARGE SCALE GENOMIC DNA]</scope>
    <source>
        <strain evidence="2 3">BB8</strain>
    </source>
</reference>
<dbReference type="RefSeq" id="WP_207296500.1">
    <property type="nucleotide sequence ID" value="NZ_CP071448.1"/>
</dbReference>
<feature type="transmembrane region" description="Helical" evidence="1">
    <location>
        <begin position="7"/>
        <end position="27"/>
    </location>
</feature>
<feature type="transmembrane region" description="Helical" evidence="1">
    <location>
        <begin position="173"/>
        <end position="193"/>
    </location>
</feature>
<feature type="transmembrane region" description="Helical" evidence="1">
    <location>
        <begin position="208"/>
        <end position="231"/>
    </location>
</feature>
<dbReference type="EMBL" id="CP071448">
    <property type="protein sequence ID" value="QSW89306.1"/>
    <property type="molecule type" value="Genomic_DNA"/>
</dbReference>
<keyword evidence="1" id="KW-1133">Transmembrane helix</keyword>
<keyword evidence="3" id="KW-1185">Reference proteome</keyword>
<organism evidence="2 3">
    <name type="scientific">Flavobacterium endoglycinae</name>
    <dbReference type="NCBI Taxonomy" id="2816357"/>
    <lineage>
        <taxon>Bacteria</taxon>
        <taxon>Pseudomonadati</taxon>
        <taxon>Bacteroidota</taxon>
        <taxon>Flavobacteriia</taxon>
        <taxon>Flavobacteriales</taxon>
        <taxon>Flavobacteriaceae</taxon>
        <taxon>Flavobacterium</taxon>
    </lineage>
</organism>
<protein>
    <recommendedName>
        <fullName evidence="4">DUF3592 domain-containing protein</fullName>
    </recommendedName>
</protein>
<evidence type="ECO:0008006" key="4">
    <source>
        <dbReference type="Google" id="ProtNLM"/>
    </source>
</evidence>
<dbReference type="Proteomes" id="UP000663440">
    <property type="component" value="Chromosome"/>
</dbReference>
<sequence>MKKNLALTFWALYMLFFAIPFPMFLYYNIKSESDIDALKDGNPYLALAYLALSIVLWVILLVGYFRKWILQLFITRKNMAKIKAHGVLRESKILNAQKISKATSVYNTYELELCFKNLSDSEITHKTTITDLKPLAKRFESGNKLNILLDRDMNQPPYMMIASSEASINFRSFALRILGFVILSIAVIAYYIFSYRTESYGMGWRFLAFWHPLILCPAILLFYRILVGFIFRKITGLSDDSLVIKFKGIKTSAKLIKVSQTGTYINEQPMMRFELEYTDTHNQLHRSSLKKVVGLLDLDITKQEYISIFYLPENPSQIAFTSDLNTL</sequence>
<evidence type="ECO:0000313" key="3">
    <source>
        <dbReference type="Proteomes" id="UP000663440"/>
    </source>
</evidence>
<evidence type="ECO:0000313" key="2">
    <source>
        <dbReference type="EMBL" id="QSW89306.1"/>
    </source>
</evidence>
<keyword evidence="1" id="KW-0812">Transmembrane</keyword>